<organism evidence="7 8">
    <name type="scientific">Polyplax serrata</name>
    <name type="common">Common mouse louse</name>
    <dbReference type="NCBI Taxonomy" id="468196"/>
    <lineage>
        <taxon>Eukaryota</taxon>
        <taxon>Metazoa</taxon>
        <taxon>Ecdysozoa</taxon>
        <taxon>Arthropoda</taxon>
        <taxon>Hexapoda</taxon>
        <taxon>Insecta</taxon>
        <taxon>Pterygota</taxon>
        <taxon>Neoptera</taxon>
        <taxon>Paraneoptera</taxon>
        <taxon>Psocodea</taxon>
        <taxon>Troctomorpha</taxon>
        <taxon>Phthiraptera</taxon>
        <taxon>Anoplura</taxon>
        <taxon>Polyplacidae</taxon>
        <taxon>Polyplax</taxon>
    </lineage>
</organism>
<keyword evidence="3" id="KW-0378">Hydrolase</keyword>
<dbReference type="EMBL" id="JAWJWE010000002">
    <property type="protein sequence ID" value="KAK6642632.1"/>
    <property type="molecule type" value="Genomic_DNA"/>
</dbReference>
<dbReference type="SUPFAM" id="SSF53092">
    <property type="entry name" value="Creatinase/prolidase N-terminal domain"/>
    <property type="match status" value="1"/>
</dbReference>
<keyword evidence="1" id="KW-0645">Protease</keyword>
<evidence type="ECO:0000313" key="7">
    <source>
        <dbReference type="EMBL" id="KAK6642632.1"/>
    </source>
</evidence>
<dbReference type="GO" id="GO:0030145">
    <property type="term" value="F:manganese ion binding"/>
    <property type="evidence" value="ECO:0007669"/>
    <property type="project" value="InterPro"/>
</dbReference>
<name>A0AAN8SAL5_POLSC</name>
<evidence type="ECO:0000256" key="3">
    <source>
        <dbReference type="ARBA" id="ARBA00022801"/>
    </source>
</evidence>
<dbReference type="GO" id="GO:0016805">
    <property type="term" value="F:dipeptidase activity"/>
    <property type="evidence" value="ECO:0007669"/>
    <property type="project" value="UniProtKB-KW"/>
</dbReference>
<dbReference type="PANTHER" id="PTHR48480:SF2">
    <property type="entry name" value="PEPTIDASE D"/>
    <property type="match status" value="1"/>
</dbReference>
<evidence type="ECO:0000256" key="1">
    <source>
        <dbReference type="ARBA" id="ARBA00022670"/>
    </source>
</evidence>
<dbReference type="InterPro" id="IPR029149">
    <property type="entry name" value="Creatin/AminoP/Spt16_N"/>
</dbReference>
<keyword evidence="2" id="KW-0479">Metal-binding</keyword>
<proteinExistence type="predicted"/>
<gene>
    <name evidence="7" type="ORF">RUM43_004134</name>
</gene>
<protein>
    <recommendedName>
        <fullName evidence="6">Aminopeptidase P N-terminal domain-containing protein</fullName>
    </recommendedName>
</protein>
<keyword evidence="5" id="KW-0482">Metalloprotease</keyword>
<sequence length="249" mass="28247">MADEEIGKTCIEQLKKCQSFHLPNLDLPPWSPSPSFLAKFRGPPYVKKESLPCDVKKKIEKCLNTPRPKCQIPALSPSFIASFSAAPVGAFFSMGENTLKIPMVLFAENRKRLCRKLKVKVPKGAVVLLQGGDSLNLYSTDVEYVFRQEPYFNWTFGVREPGCYGVIIPHTGESILYVPRLPESYATWCGPLKTLCQFKQIYETNRVNYVDQMGLFNGYEMNFPFLGAFVQILNVIHLEKLFSANEFDP</sequence>
<dbReference type="Gene3D" id="3.40.350.10">
    <property type="entry name" value="Creatinase/prolidase N-terminal domain"/>
    <property type="match status" value="1"/>
</dbReference>
<reference evidence="7 8" key="1">
    <citation type="submission" date="2023-10" db="EMBL/GenBank/DDBJ databases">
        <title>Genomes of two closely related lineages of the louse Polyplax serrata with different host specificities.</title>
        <authorList>
            <person name="Martinu J."/>
            <person name="Tarabai H."/>
            <person name="Stefka J."/>
            <person name="Hypsa V."/>
        </authorList>
    </citation>
    <scope>NUCLEOTIDE SEQUENCE [LARGE SCALE GENOMIC DNA]</scope>
    <source>
        <strain evidence="7">HR10_N</strain>
    </source>
</reference>
<evidence type="ECO:0000256" key="5">
    <source>
        <dbReference type="ARBA" id="ARBA00023049"/>
    </source>
</evidence>
<feature type="domain" description="Aminopeptidase P N-terminal" evidence="6">
    <location>
        <begin position="101"/>
        <end position="233"/>
    </location>
</feature>
<dbReference type="GO" id="GO:0070006">
    <property type="term" value="F:metalloaminopeptidase activity"/>
    <property type="evidence" value="ECO:0007669"/>
    <property type="project" value="InterPro"/>
</dbReference>
<dbReference type="Pfam" id="PF05195">
    <property type="entry name" value="AMP_N"/>
    <property type="match status" value="1"/>
</dbReference>
<evidence type="ECO:0000256" key="4">
    <source>
        <dbReference type="ARBA" id="ARBA00022997"/>
    </source>
</evidence>
<evidence type="ECO:0000259" key="6">
    <source>
        <dbReference type="SMART" id="SM01011"/>
    </source>
</evidence>
<dbReference type="PANTHER" id="PTHR48480">
    <property type="match status" value="1"/>
</dbReference>
<dbReference type="InterPro" id="IPR007865">
    <property type="entry name" value="Aminopep_P_N"/>
</dbReference>
<evidence type="ECO:0000256" key="2">
    <source>
        <dbReference type="ARBA" id="ARBA00022723"/>
    </source>
</evidence>
<evidence type="ECO:0000313" key="8">
    <source>
        <dbReference type="Proteomes" id="UP001372834"/>
    </source>
</evidence>
<keyword evidence="4" id="KW-0224">Dipeptidase</keyword>
<accession>A0AAN8SAL5</accession>
<dbReference type="Proteomes" id="UP001372834">
    <property type="component" value="Unassembled WGS sequence"/>
</dbReference>
<dbReference type="InterPro" id="IPR052433">
    <property type="entry name" value="X-Pro_dipept-like"/>
</dbReference>
<dbReference type="AlphaFoldDB" id="A0AAN8SAL5"/>
<comment type="caution">
    <text evidence="7">The sequence shown here is derived from an EMBL/GenBank/DDBJ whole genome shotgun (WGS) entry which is preliminary data.</text>
</comment>
<dbReference type="SMART" id="SM01011">
    <property type="entry name" value="AMP_N"/>
    <property type="match status" value="1"/>
</dbReference>
<dbReference type="GO" id="GO:0006508">
    <property type="term" value="P:proteolysis"/>
    <property type="evidence" value="ECO:0007669"/>
    <property type="project" value="UniProtKB-KW"/>
</dbReference>